<evidence type="ECO:0000313" key="3">
    <source>
        <dbReference type="EMBL" id="OAS24357.1"/>
    </source>
</evidence>
<comment type="similarity">
    <text evidence="1">Belongs to the metallo-dependent hydrolases superfamily.</text>
</comment>
<dbReference type="EMBL" id="LWHQ01000025">
    <property type="protein sequence ID" value="OAS24357.1"/>
    <property type="molecule type" value="Genomic_DNA"/>
</dbReference>
<dbReference type="InterPro" id="IPR006680">
    <property type="entry name" value="Amidohydro-rel"/>
</dbReference>
<dbReference type="AlphaFoldDB" id="A0A179SD42"/>
<name>A0A179SD42_9HYPH</name>
<proteinExistence type="inferred from homology"/>
<accession>A0A179SD42</accession>
<dbReference type="InterPro" id="IPR032466">
    <property type="entry name" value="Metal_Hydrolase"/>
</dbReference>
<dbReference type="InterPro" id="IPR052350">
    <property type="entry name" value="Metallo-dep_Lactonases"/>
</dbReference>
<dbReference type="PANTHER" id="PTHR43569">
    <property type="entry name" value="AMIDOHYDROLASE"/>
    <property type="match status" value="1"/>
</dbReference>
<feature type="domain" description="Amidohydrolase-related" evidence="2">
    <location>
        <begin position="17"/>
        <end position="309"/>
    </location>
</feature>
<dbReference type="STRING" id="427683.A5481_14250"/>
<dbReference type="Proteomes" id="UP000078316">
    <property type="component" value="Unassembled WGS sequence"/>
</dbReference>
<evidence type="ECO:0000259" key="2">
    <source>
        <dbReference type="Pfam" id="PF04909"/>
    </source>
</evidence>
<organism evidence="3 4">
    <name type="scientific">Methylobacterium platani</name>
    <dbReference type="NCBI Taxonomy" id="427683"/>
    <lineage>
        <taxon>Bacteria</taxon>
        <taxon>Pseudomonadati</taxon>
        <taxon>Pseudomonadota</taxon>
        <taxon>Alphaproteobacteria</taxon>
        <taxon>Hyphomicrobiales</taxon>
        <taxon>Methylobacteriaceae</taxon>
        <taxon>Methylobacterium</taxon>
    </lineage>
</organism>
<dbReference type="RefSeq" id="WP_048433913.1">
    <property type="nucleotide sequence ID" value="NZ_LWHQ01000025.1"/>
</dbReference>
<reference evidence="3 4" key="1">
    <citation type="submission" date="2016-04" db="EMBL/GenBank/DDBJ databases">
        <authorList>
            <person name="Evans L.H."/>
            <person name="Alamgir A."/>
            <person name="Owens N."/>
            <person name="Weber N.D."/>
            <person name="Virtaneva K."/>
            <person name="Barbian K."/>
            <person name="Babar A."/>
            <person name="Rosenke K."/>
        </authorList>
    </citation>
    <scope>NUCLEOTIDE SEQUENCE [LARGE SCALE GENOMIC DNA]</scope>
    <source>
        <strain evidence="3 4">PMB02</strain>
    </source>
</reference>
<dbReference type="GO" id="GO:0016787">
    <property type="term" value="F:hydrolase activity"/>
    <property type="evidence" value="ECO:0007669"/>
    <property type="project" value="InterPro"/>
</dbReference>
<gene>
    <name evidence="3" type="ORF">A5481_14250</name>
</gene>
<evidence type="ECO:0000256" key="1">
    <source>
        <dbReference type="ARBA" id="ARBA00038310"/>
    </source>
</evidence>
<dbReference type="PANTHER" id="PTHR43569:SF1">
    <property type="entry name" value="BLL3371 PROTEIN"/>
    <property type="match status" value="1"/>
</dbReference>
<comment type="caution">
    <text evidence="3">The sequence shown here is derived from an EMBL/GenBank/DDBJ whole genome shotgun (WGS) entry which is preliminary data.</text>
</comment>
<evidence type="ECO:0000313" key="4">
    <source>
        <dbReference type="Proteomes" id="UP000078316"/>
    </source>
</evidence>
<dbReference type="Pfam" id="PF04909">
    <property type="entry name" value="Amidohydro_2"/>
    <property type="match status" value="1"/>
</dbReference>
<dbReference type="Gene3D" id="3.20.20.140">
    <property type="entry name" value="Metal-dependent hydrolases"/>
    <property type="match status" value="1"/>
</dbReference>
<dbReference type="SUPFAM" id="SSF51556">
    <property type="entry name" value="Metallo-dependent hydrolases"/>
    <property type="match status" value="1"/>
</dbReference>
<sequence>MSAGLALLNEILPEGIVDAHHHLWALRDGHYPWLQEGYAGAAFFLGPYEPLRRDYAVADLRRDLSPLRLAASVHVEAERARDEQVAETRWVDAVRGCDGLPGVTVGHVSFLQPDLDAVLAAHRESPAFRGVRSKPVTAAAPGLSVAGEPGSLQDETWRAGLARLAAHGLSWDLRVPFWHLSEAAEVVAGLPGVPVVLNHCGLPLDRSEDGLSAWRRGMEALAALPQVSVKLSEFGLRGGRWDEESTVRVVAETVALFGDDRVMFASNLPVSGLSAGIPRIVPAVLRGLGTRDPARLRKVFSETARRVYRMQSTHGSER</sequence>
<protein>
    <recommendedName>
        <fullName evidence="2">Amidohydrolase-related domain-containing protein</fullName>
    </recommendedName>
</protein>
<dbReference type="OrthoDB" id="9787654at2"/>